<reference evidence="7" key="1">
    <citation type="submission" date="2016-09" db="EMBL/GenBank/DDBJ databases">
        <authorList>
            <person name="Varghese N."/>
            <person name="Submissions S."/>
        </authorList>
    </citation>
    <scope>NUCLEOTIDE SEQUENCE [LARGE SCALE GENOMIC DNA]</scope>
    <source>
        <strain evidence="7">ANC 4667</strain>
    </source>
</reference>
<dbReference type="SUPFAM" id="SSF89392">
    <property type="entry name" value="Prokaryotic lipoproteins and lipoprotein localization factors"/>
    <property type="match status" value="1"/>
</dbReference>
<keyword evidence="4" id="KW-0653">Protein transport</keyword>
<dbReference type="PANTHER" id="PTHR35869">
    <property type="entry name" value="OUTER-MEMBRANE LIPOPROTEIN CARRIER PROTEIN"/>
    <property type="match status" value="1"/>
</dbReference>
<name>A0A1G6N186_9GAMM</name>
<comment type="subunit">
    <text evidence="1">Monomer.</text>
</comment>
<feature type="chain" id="PRO_5017226608" evidence="5">
    <location>
        <begin position="31"/>
        <end position="215"/>
    </location>
</feature>
<accession>A0A1G6N186</accession>
<dbReference type="STRING" id="1226327.SAMN05421732_10956"/>
<evidence type="ECO:0000256" key="4">
    <source>
        <dbReference type="ARBA" id="ARBA00022927"/>
    </source>
</evidence>
<keyword evidence="3 5" id="KW-0732">Signal</keyword>
<dbReference type="GO" id="GO:0015031">
    <property type="term" value="P:protein transport"/>
    <property type="evidence" value="ECO:0007669"/>
    <property type="project" value="UniProtKB-KW"/>
</dbReference>
<dbReference type="InterPro" id="IPR004564">
    <property type="entry name" value="OM_lipoprot_carrier_LolA-like"/>
</dbReference>
<keyword evidence="7" id="KW-1185">Reference proteome</keyword>
<evidence type="ECO:0000256" key="1">
    <source>
        <dbReference type="ARBA" id="ARBA00011245"/>
    </source>
</evidence>
<protein>
    <submittedName>
        <fullName evidence="6">Outer membrane lipoprotein carrier protein LolA</fullName>
    </submittedName>
</protein>
<evidence type="ECO:0000313" key="6">
    <source>
        <dbReference type="EMBL" id="SDC61207.1"/>
    </source>
</evidence>
<sequence length="215" mass="23999">MNFLNLPRAAGLFLAGVLSLTMLLSQAVHAQNPQLRQIFSQLSETPTVRANFEQQKKLASMNKTFVSKGTVLFSKSQGVIWKIQTPVKADLIVIPRKLVQKTQRTHSQIEIDKSPYGSVATMFLQLMSGNEAALAKNFNVVSASYSPAQWNVALTPKSSLFKKLFVRVDAQGQRYVDRIVIREKANNSTSIRFSQQTTQPQNLTAEENALFQLAK</sequence>
<dbReference type="Gene3D" id="2.50.20.10">
    <property type="entry name" value="Lipoprotein localisation LolA/LolB/LppX"/>
    <property type="match status" value="1"/>
</dbReference>
<dbReference type="EMBL" id="FMYO01000009">
    <property type="protein sequence ID" value="SDC61207.1"/>
    <property type="molecule type" value="Genomic_DNA"/>
</dbReference>
<dbReference type="InterPro" id="IPR029046">
    <property type="entry name" value="LolA/LolB/LppX"/>
</dbReference>
<dbReference type="OrthoDB" id="7025041at2"/>
<evidence type="ECO:0000256" key="3">
    <source>
        <dbReference type="ARBA" id="ARBA00022729"/>
    </source>
</evidence>
<dbReference type="Pfam" id="PF03548">
    <property type="entry name" value="LolA"/>
    <property type="match status" value="1"/>
</dbReference>
<organism evidence="6 7">
    <name type="scientific">Acinetobacter kookii</name>
    <dbReference type="NCBI Taxonomy" id="1226327"/>
    <lineage>
        <taxon>Bacteria</taxon>
        <taxon>Pseudomonadati</taxon>
        <taxon>Pseudomonadota</taxon>
        <taxon>Gammaproteobacteria</taxon>
        <taxon>Moraxellales</taxon>
        <taxon>Moraxellaceae</taxon>
        <taxon>Acinetobacter</taxon>
    </lineage>
</organism>
<dbReference type="PANTHER" id="PTHR35869:SF1">
    <property type="entry name" value="OUTER-MEMBRANE LIPOPROTEIN CARRIER PROTEIN"/>
    <property type="match status" value="1"/>
</dbReference>
<dbReference type="Proteomes" id="UP000243468">
    <property type="component" value="Unassembled WGS sequence"/>
</dbReference>
<keyword evidence="6" id="KW-0449">Lipoprotein</keyword>
<keyword evidence="2" id="KW-0813">Transport</keyword>
<dbReference type="AlphaFoldDB" id="A0A1G6N186"/>
<evidence type="ECO:0000256" key="2">
    <source>
        <dbReference type="ARBA" id="ARBA00022448"/>
    </source>
</evidence>
<dbReference type="CDD" id="cd16325">
    <property type="entry name" value="LolA"/>
    <property type="match status" value="1"/>
</dbReference>
<feature type="signal peptide" evidence="5">
    <location>
        <begin position="1"/>
        <end position="30"/>
    </location>
</feature>
<evidence type="ECO:0000313" key="7">
    <source>
        <dbReference type="Proteomes" id="UP000243468"/>
    </source>
</evidence>
<gene>
    <name evidence="6" type="ORF">SAMN05421732_10956</name>
</gene>
<evidence type="ECO:0000256" key="5">
    <source>
        <dbReference type="SAM" id="SignalP"/>
    </source>
</evidence>
<proteinExistence type="predicted"/>